<dbReference type="AlphaFoldDB" id="A0A2P2QJG2"/>
<proteinExistence type="predicted"/>
<evidence type="ECO:0000313" key="1">
    <source>
        <dbReference type="EMBL" id="MBX67129.1"/>
    </source>
</evidence>
<sequence>MICYIIKRRCSHARDYRRIKCNNSQSTAKIRN</sequence>
<dbReference type="EMBL" id="GGEC01086645">
    <property type="protein sequence ID" value="MBX67129.1"/>
    <property type="molecule type" value="Transcribed_RNA"/>
</dbReference>
<reference evidence="1" key="1">
    <citation type="submission" date="2018-02" db="EMBL/GenBank/DDBJ databases">
        <title>Rhizophora mucronata_Transcriptome.</title>
        <authorList>
            <person name="Meera S.P."/>
            <person name="Sreeshan A."/>
            <person name="Augustine A."/>
        </authorList>
    </citation>
    <scope>NUCLEOTIDE SEQUENCE</scope>
    <source>
        <tissue evidence="1">Leaf</tissue>
    </source>
</reference>
<name>A0A2P2QJG2_RHIMU</name>
<protein>
    <submittedName>
        <fullName evidence="1">Uncharacterized protein</fullName>
    </submittedName>
</protein>
<accession>A0A2P2QJG2</accession>
<organism evidence="1">
    <name type="scientific">Rhizophora mucronata</name>
    <name type="common">Asiatic mangrove</name>
    <dbReference type="NCBI Taxonomy" id="61149"/>
    <lineage>
        <taxon>Eukaryota</taxon>
        <taxon>Viridiplantae</taxon>
        <taxon>Streptophyta</taxon>
        <taxon>Embryophyta</taxon>
        <taxon>Tracheophyta</taxon>
        <taxon>Spermatophyta</taxon>
        <taxon>Magnoliopsida</taxon>
        <taxon>eudicotyledons</taxon>
        <taxon>Gunneridae</taxon>
        <taxon>Pentapetalae</taxon>
        <taxon>rosids</taxon>
        <taxon>fabids</taxon>
        <taxon>Malpighiales</taxon>
        <taxon>Rhizophoraceae</taxon>
        <taxon>Rhizophora</taxon>
    </lineage>
</organism>